<comment type="caution">
    <text evidence="1">The sequence shown here is derived from an EMBL/GenBank/DDBJ whole genome shotgun (WGS) entry which is preliminary data.</text>
</comment>
<evidence type="ECO:0008006" key="3">
    <source>
        <dbReference type="Google" id="ProtNLM"/>
    </source>
</evidence>
<dbReference type="RefSeq" id="WP_377364985.1">
    <property type="nucleotide sequence ID" value="NZ_JBHTMN010000003.1"/>
</dbReference>
<gene>
    <name evidence="1" type="ORF">ACFQ45_02515</name>
</gene>
<dbReference type="PROSITE" id="PS51257">
    <property type="entry name" value="PROKAR_LIPOPROTEIN"/>
    <property type="match status" value="1"/>
</dbReference>
<evidence type="ECO:0000313" key="1">
    <source>
        <dbReference type="EMBL" id="MFD1382223.1"/>
    </source>
</evidence>
<protein>
    <recommendedName>
        <fullName evidence="3">Entry exclusion lipoprotein TrbK</fullName>
    </recommendedName>
</protein>
<sequence length="75" mass="8400">MRTLPTTLCSVLVVASLSGCDMFGGPSADIPDAELRSKWRECKTISNPSRTKVLACENYERECDRRRKKGNIACY</sequence>
<name>A0ABW4AWM7_9GAMM</name>
<reference evidence="2" key="1">
    <citation type="journal article" date="2019" name="Int. J. Syst. Evol. Microbiol.">
        <title>The Global Catalogue of Microorganisms (GCM) 10K type strain sequencing project: providing services to taxonomists for standard genome sequencing and annotation.</title>
        <authorList>
            <consortium name="The Broad Institute Genomics Platform"/>
            <consortium name="The Broad Institute Genome Sequencing Center for Infectious Disease"/>
            <person name="Wu L."/>
            <person name="Ma J."/>
        </authorList>
    </citation>
    <scope>NUCLEOTIDE SEQUENCE [LARGE SCALE GENOMIC DNA]</scope>
    <source>
        <strain evidence="2">JCM 30774</strain>
    </source>
</reference>
<keyword evidence="2" id="KW-1185">Reference proteome</keyword>
<organism evidence="1 2">
    <name type="scientific">Rhodanobacter aciditrophus</name>
    <dbReference type="NCBI Taxonomy" id="1623218"/>
    <lineage>
        <taxon>Bacteria</taxon>
        <taxon>Pseudomonadati</taxon>
        <taxon>Pseudomonadota</taxon>
        <taxon>Gammaproteobacteria</taxon>
        <taxon>Lysobacterales</taxon>
        <taxon>Rhodanobacteraceae</taxon>
        <taxon>Rhodanobacter</taxon>
    </lineage>
</organism>
<evidence type="ECO:0000313" key="2">
    <source>
        <dbReference type="Proteomes" id="UP001597059"/>
    </source>
</evidence>
<accession>A0ABW4AWM7</accession>
<dbReference type="EMBL" id="JBHTMN010000003">
    <property type="protein sequence ID" value="MFD1382223.1"/>
    <property type="molecule type" value="Genomic_DNA"/>
</dbReference>
<proteinExistence type="predicted"/>
<dbReference type="Proteomes" id="UP001597059">
    <property type="component" value="Unassembled WGS sequence"/>
</dbReference>